<organism evidence="3 4">
    <name type="scientific">Kushneria aurantia</name>
    <dbReference type="NCBI Taxonomy" id="504092"/>
    <lineage>
        <taxon>Bacteria</taxon>
        <taxon>Pseudomonadati</taxon>
        <taxon>Pseudomonadota</taxon>
        <taxon>Gammaproteobacteria</taxon>
        <taxon>Oceanospirillales</taxon>
        <taxon>Halomonadaceae</taxon>
        <taxon>Kushneria</taxon>
    </lineage>
</organism>
<evidence type="ECO:0000256" key="1">
    <source>
        <dbReference type="SAM" id="MobiDB-lite"/>
    </source>
</evidence>
<dbReference type="RefSeq" id="WP_019951404.1">
    <property type="nucleotide sequence ID" value="NZ_JBHLVX010000050.1"/>
</dbReference>
<keyword evidence="2" id="KW-0472">Membrane</keyword>
<dbReference type="Proteomes" id="UP001589814">
    <property type="component" value="Unassembled WGS sequence"/>
</dbReference>
<reference evidence="3 4" key="1">
    <citation type="submission" date="2024-09" db="EMBL/GenBank/DDBJ databases">
        <authorList>
            <person name="Sun Q."/>
            <person name="Mori K."/>
        </authorList>
    </citation>
    <scope>NUCLEOTIDE SEQUENCE [LARGE SCALE GENOMIC DNA]</scope>
    <source>
        <strain evidence="3 4">CCM 7415</strain>
    </source>
</reference>
<keyword evidence="2" id="KW-1133">Transmembrane helix</keyword>
<proteinExistence type="predicted"/>
<dbReference type="EMBL" id="JBHLVX010000050">
    <property type="protein sequence ID" value="MFC0268960.1"/>
    <property type="molecule type" value="Genomic_DNA"/>
</dbReference>
<keyword evidence="4" id="KW-1185">Reference proteome</keyword>
<feature type="region of interest" description="Disordered" evidence="1">
    <location>
        <begin position="73"/>
        <end position="105"/>
    </location>
</feature>
<accession>A0ABV6G615</accession>
<evidence type="ECO:0000256" key="2">
    <source>
        <dbReference type="SAM" id="Phobius"/>
    </source>
</evidence>
<feature type="compositionally biased region" description="Basic and acidic residues" evidence="1">
    <location>
        <begin position="91"/>
        <end position="105"/>
    </location>
</feature>
<evidence type="ECO:0008006" key="5">
    <source>
        <dbReference type="Google" id="ProtNLM"/>
    </source>
</evidence>
<evidence type="ECO:0000313" key="3">
    <source>
        <dbReference type="EMBL" id="MFC0268960.1"/>
    </source>
</evidence>
<evidence type="ECO:0000313" key="4">
    <source>
        <dbReference type="Proteomes" id="UP001589814"/>
    </source>
</evidence>
<comment type="caution">
    <text evidence="3">The sequence shown here is derived from an EMBL/GenBank/DDBJ whole genome shotgun (WGS) entry which is preliminary data.</text>
</comment>
<keyword evidence="2" id="KW-0812">Transmembrane</keyword>
<sequence>MADQSYNAAWRMAEQMKSRARATERPGTLKMLGAWMVFAFMLMMGTLLALFFVLLGWAMMPLIRHRMKKRAERQGQTFDGESARSGNHPHQVLEGEFEVRRSAHG</sequence>
<protein>
    <recommendedName>
        <fullName evidence="5">DUF3742 family protein</fullName>
    </recommendedName>
</protein>
<feature type="transmembrane region" description="Helical" evidence="2">
    <location>
        <begin position="34"/>
        <end position="60"/>
    </location>
</feature>
<gene>
    <name evidence="3" type="ORF">ACFFHW_13355</name>
</gene>
<name>A0ABV6G615_9GAMM</name>